<protein>
    <submittedName>
        <fullName evidence="1">Uncharacterized protein</fullName>
    </submittedName>
</protein>
<evidence type="ECO:0000313" key="1">
    <source>
        <dbReference type="EMBL" id="GEB18181.1"/>
    </source>
</evidence>
<dbReference type="RefSeq" id="WP_141282112.1">
    <property type="nucleotide sequence ID" value="NZ_BAAAWK010000001.1"/>
</dbReference>
<evidence type="ECO:0000313" key="2">
    <source>
        <dbReference type="Proteomes" id="UP000317715"/>
    </source>
</evidence>
<reference evidence="1 2" key="1">
    <citation type="submission" date="2019-06" db="EMBL/GenBank/DDBJ databases">
        <title>Whole genome shotgun sequence of Paenarthrobacter aurescens NBRC 12136.</title>
        <authorList>
            <person name="Hosoyama A."/>
            <person name="Uohara A."/>
            <person name="Ohji S."/>
            <person name="Ichikawa N."/>
        </authorList>
    </citation>
    <scope>NUCLEOTIDE SEQUENCE [LARGE SCALE GENOMIC DNA]</scope>
    <source>
        <strain evidence="1 2">NBRC 12136</strain>
    </source>
</reference>
<dbReference type="EMBL" id="BJMD01000005">
    <property type="protein sequence ID" value="GEB18181.1"/>
    <property type="molecule type" value="Genomic_DNA"/>
</dbReference>
<accession>A0A4Y3NGL6</accession>
<proteinExistence type="predicted"/>
<keyword evidence="2" id="KW-1185">Reference proteome</keyword>
<dbReference type="AlphaFoldDB" id="A0A4Y3NGL6"/>
<dbReference type="GeneID" id="97300781"/>
<sequence>MKLMNTSSDHMLTIKMTRTELATLADIGLEITIGALKISDNEWKSAALPATKDEACALFDELRRLLIEARQ</sequence>
<gene>
    <name evidence="1" type="ORF">AAU01_09360</name>
</gene>
<organism evidence="1 2">
    <name type="scientific">Paenarthrobacter aurescens</name>
    <name type="common">Arthrobacter aurescens</name>
    <dbReference type="NCBI Taxonomy" id="43663"/>
    <lineage>
        <taxon>Bacteria</taxon>
        <taxon>Bacillati</taxon>
        <taxon>Actinomycetota</taxon>
        <taxon>Actinomycetes</taxon>
        <taxon>Micrococcales</taxon>
        <taxon>Micrococcaceae</taxon>
        <taxon>Paenarthrobacter</taxon>
    </lineage>
</organism>
<comment type="caution">
    <text evidence="1">The sequence shown here is derived from an EMBL/GenBank/DDBJ whole genome shotgun (WGS) entry which is preliminary data.</text>
</comment>
<dbReference type="Proteomes" id="UP000317715">
    <property type="component" value="Unassembled WGS sequence"/>
</dbReference>
<name>A0A4Y3NGL6_PAEAU</name>